<dbReference type="Pfam" id="PF25927">
    <property type="entry name" value="DUF7972"/>
    <property type="match status" value="1"/>
</dbReference>
<gene>
    <name evidence="2" type="ORF">FEJ81_11280</name>
</gene>
<reference evidence="3" key="1">
    <citation type="submission" date="2019-05" db="EMBL/GenBank/DDBJ databases">
        <title>Genome sequence and methylation pattern of the halophilic Archaeon Natrinema versiforme BOL5-4.</title>
        <authorList>
            <person name="DasSarma P."/>
            <person name="Anton B.P."/>
            <person name="DasSarma S.L."/>
            <person name="Martinez F.L."/>
            <person name="Guzman D."/>
            <person name="Roberts R.J."/>
            <person name="DasSarma S."/>
        </authorList>
    </citation>
    <scope>NUCLEOTIDE SEQUENCE [LARGE SCALE GENOMIC DNA]</scope>
    <source>
        <strain evidence="3">BOL5-4</strain>
    </source>
</reference>
<feature type="transmembrane region" description="Helical" evidence="1">
    <location>
        <begin position="254"/>
        <end position="276"/>
    </location>
</feature>
<feature type="transmembrane region" description="Helical" evidence="1">
    <location>
        <begin position="32"/>
        <end position="57"/>
    </location>
</feature>
<keyword evidence="1" id="KW-1133">Transmembrane helix</keyword>
<keyword evidence="1" id="KW-0812">Transmembrane</keyword>
<dbReference type="KEGG" id="nvr:FEJ81_11280"/>
<feature type="transmembrane region" description="Helical" evidence="1">
    <location>
        <begin position="288"/>
        <end position="309"/>
    </location>
</feature>
<protein>
    <submittedName>
        <fullName evidence="2">Uncharacterized protein</fullName>
    </submittedName>
</protein>
<name>A0A4P8WIM2_9EURY</name>
<evidence type="ECO:0000313" key="2">
    <source>
        <dbReference type="EMBL" id="QCS42912.1"/>
    </source>
</evidence>
<dbReference type="EMBL" id="CP040330">
    <property type="protein sequence ID" value="QCS42912.1"/>
    <property type="molecule type" value="Genomic_DNA"/>
</dbReference>
<dbReference type="Proteomes" id="UP000302218">
    <property type="component" value="Chromosome"/>
</dbReference>
<sequence>MVGSTSEDEAKPVSDTATARLKQWLLLDGDRFVIAAAIAAAFGIAYVALSIVGIAPIANGQPLFYAFSGLISGNFTLITVVVSINQLLLSQELQSPGELESEIEDTVDYREEVEAVSNQTAPAEPSGFLRLVVESARRDAQRLGGTAIDDLSADGRDEVDEIVTDLTNEFDRIDGLVAESGSGIFNTLSTMLETNFAHEIQRLEEFRRAHGDEMSADTDDAIDDLLNRLREMDIARQYFKSVYLQVELSRLSRYLFYAGIPAVGTAIAALFVMTVATGPPFGRPVRAVVFPIAVAVGVLPLTILFSYILRTATVTERTAAITPFTTPEQEV</sequence>
<keyword evidence="1" id="KW-0472">Membrane</keyword>
<feature type="transmembrane region" description="Helical" evidence="1">
    <location>
        <begin position="63"/>
        <end position="84"/>
    </location>
</feature>
<organism evidence="2 3">
    <name type="scientific">Natrinema versiforme</name>
    <dbReference type="NCBI Taxonomy" id="88724"/>
    <lineage>
        <taxon>Archaea</taxon>
        <taxon>Methanobacteriati</taxon>
        <taxon>Methanobacteriota</taxon>
        <taxon>Stenosarchaea group</taxon>
        <taxon>Halobacteria</taxon>
        <taxon>Halobacteriales</taxon>
        <taxon>Natrialbaceae</taxon>
        <taxon>Natrinema</taxon>
    </lineage>
</organism>
<evidence type="ECO:0000313" key="3">
    <source>
        <dbReference type="Proteomes" id="UP000302218"/>
    </source>
</evidence>
<evidence type="ECO:0000256" key="1">
    <source>
        <dbReference type="SAM" id="Phobius"/>
    </source>
</evidence>
<proteinExistence type="predicted"/>
<dbReference type="GeneID" id="40265863"/>
<dbReference type="InterPro" id="IPR058278">
    <property type="entry name" value="DUF7972"/>
</dbReference>
<dbReference type="OrthoDB" id="265845at2157"/>
<accession>A0A4P8WIM2</accession>
<dbReference type="AlphaFoldDB" id="A0A4P8WIM2"/>
<dbReference type="RefSeq" id="WP_138245386.1">
    <property type="nucleotide sequence ID" value="NZ_CP040330.1"/>
</dbReference>